<name>A0AAE1U1J8_9EUCA</name>
<evidence type="ECO:0000313" key="2">
    <source>
        <dbReference type="EMBL" id="KAK4302884.1"/>
    </source>
</evidence>
<proteinExistence type="predicted"/>
<evidence type="ECO:0000256" key="1">
    <source>
        <dbReference type="SAM" id="Coils"/>
    </source>
</evidence>
<comment type="caution">
    <text evidence="2">The sequence shown here is derived from an EMBL/GenBank/DDBJ whole genome shotgun (WGS) entry which is preliminary data.</text>
</comment>
<gene>
    <name evidence="2" type="ORF">Pmani_025064</name>
</gene>
<protein>
    <submittedName>
        <fullName evidence="2">Uncharacterized protein</fullName>
    </submittedName>
</protein>
<organism evidence="2 3">
    <name type="scientific">Petrolisthes manimaculis</name>
    <dbReference type="NCBI Taxonomy" id="1843537"/>
    <lineage>
        <taxon>Eukaryota</taxon>
        <taxon>Metazoa</taxon>
        <taxon>Ecdysozoa</taxon>
        <taxon>Arthropoda</taxon>
        <taxon>Crustacea</taxon>
        <taxon>Multicrustacea</taxon>
        <taxon>Malacostraca</taxon>
        <taxon>Eumalacostraca</taxon>
        <taxon>Eucarida</taxon>
        <taxon>Decapoda</taxon>
        <taxon>Pleocyemata</taxon>
        <taxon>Anomura</taxon>
        <taxon>Galatheoidea</taxon>
        <taxon>Porcellanidae</taxon>
        <taxon>Petrolisthes</taxon>
    </lineage>
</organism>
<dbReference type="EMBL" id="JAWZYT010002652">
    <property type="protein sequence ID" value="KAK4302884.1"/>
    <property type="molecule type" value="Genomic_DNA"/>
</dbReference>
<dbReference type="Proteomes" id="UP001292094">
    <property type="component" value="Unassembled WGS sequence"/>
</dbReference>
<accession>A0AAE1U1J8</accession>
<dbReference type="AlphaFoldDB" id="A0AAE1U1J8"/>
<sequence length="168" mass="19149">MEDEVVTEELQGKELQKETRKERLINQLKINTDRLLNIAHRAHLTIKYIGPDNSKSIRLRDSLTDSECGGMAGPEIPTSASKEDKKVEELRQEATEHVDQANNIISEILDILNEAGETGLSFEELSLTFTTDRRGWDDGTALGLDIDHIVEKLKRQERHIENLFDKLE</sequence>
<feature type="coiled-coil region" evidence="1">
    <location>
        <begin position="80"/>
        <end position="107"/>
    </location>
</feature>
<reference evidence="2" key="1">
    <citation type="submission" date="2023-11" db="EMBL/GenBank/DDBJ databases">
        <title>Genome assemblies of two species of porcelain crab, Petrolisthes cinctipes and Petrolisthes manimaculis (Anomura: Porcellanidae).</title>
        <authorList>
            <person name="Angst P."/>
        </authorList>
    </citation>
    <scope>NUCLEOTIDE SEQUENCE</scope>
    <source>
        <strain evidence="2">PB745_02</strain>
        <tissue evidence="2">Gill</tissue>
    </source>
</reference>
<keyword evidence="3" id="KW-1185">Reference proteome</keyword>
<evidence type="ECO:0000313" key="3">
    <source>
        <dbReference type="Proteomes" id="UP001292094"/>
    </source>
</evidence>
<keyword evidence="1" id="KW-0175">Coiled coil</keyword>